<dbReference type="InterPro" id="IPR036864">
    <property type="entry name" value="Zn2-C6_fun-type_DNA-bd_sf"/>
</dbReference>
<dbReference type="SMART" id="SM00066">
    <property type="entry name" value="GAL4"/>
    <property type="match status" value="1"/>
</dbReference>
<dbReference type="OrthoDB" id="3525185at2759"/>
<dbReference type="GO" id="GO:0000981">
    <property type="term" value="F:DNA-binding transcription factor activity, RNA polymerase II-specific"/>
    <property type="evidence" value="ECO:0007669"/>
    <property type="project" value="InterPro"/>
</dbReference>
<keyword evidence="1" id="KW-0539">Nucleus</keyword>
<dbReference type="Gene3D" id="4.10.240.10">
    <property type="entry name" value="Zn(2)-C6 fungal-type DNA-binding domain"/>
    <property type="match status" value="1"/>
</dbReference>
<protein>
    <recommendedName>
        <fullName evidence="2">Zn(2)-C6 fungal-type domain-containing protein</fullName>
    </recommendedName>
</protein>
<dbReference type="EMBL" id="MU004235">
    <property type="protein sequence ID" value="KAF2669572.1"/>
    <property type="molecule type" value="Genomic_DNA"/>
</dbReference>
<dbReference type="InterPro" id="IPR053178">
    <property type="entry name" value="Osmoadaptation_assoc"/>
</dbReference>
<accession>A0A6A6UBR3</accession>
<evidence type="ECO:0000259" key="2">
    <source>
        <dbReference type="PROSITE" id="PS50048"/>
    </source>
</evidence>
<gene>
    <name evidence="3" type="ORF">BT63DRAFT_479382</name>
</gene>
<dbReference type="PROSITE" id="PS50048">
    <property type="entry name" value="ZN2_CY6_FUNGAL_2"/>
    <property type="match status" value="1"/>
</dbReference>
<proteinExistence type="predicted"/>
<dbReference type="SUPFAM" id="SSF57701">
    <property type="entry name" value="Zn2/Cys6 DNA-binding domain"/>
    <property type="match status" value="1"/>
</dbReference>
<keyword evidence="4" id="KW-1185">Reference proteome</keyword>
<sequence length="496" mass="55176">MVGAPGRSGRCDTCRRRKKGCDLKRPSCGTCTKSGLICAGYEREMKFINYDTKSSNSIRAQKRTARSPTVFSLPKTCEQSAFSTLLRNVFLDFYLTASFRSATASGTESDDWLRYVPDLPSSPAISSALEALGAARISMSTKDAAMRNCSVHLYSKALLETQKLVGQSAGDYSLELLATVMLLGLYEIYGYSENRCLGWTSHVNATRLLIQHMPKNDATSSLETTLSFGYRNNRIINAIGRRKSIFLENAVTANLAVGTDPVHEILQIMAQLPAYMEAADELRDNVSLFGDVKQVQCFIDQTHKLINELEAWQRERVLSTQDKLHIERASHLSFLLSISPSKAHIGKLSGNFLFPDSATAYSQILYWTALLLIYSNHWTALATFETPYKPRQAEQGVPQFGDFSSQELDVYNRAYTCARNIAKSLDHFLGPEVAGNGASLIALPITVAMGFFQYWNLPENSWCEAILIHLREVCGIPLDDFLDSCNSSESLVLVRI</sequence>
<dbReference type="InterPro" id="IPR021858">
    <property type="entry name" value="Fun_TF"/>
</dbReference>
<dbReference type="GO" id="GO:0008270">
    <property type="term" value="F:zinc ion binding"/>
    <property type="evidence" value="ECO:0007669"/>
    <property type="project" value="InterPro"/>
</dbReference>
<dbReference type="Proteomes" id="UP000799302">
    <property type="component" value="Unassembled WGS sequence"/>
</dbReference>
<evidence type="ECO:0000313" key="3">
    <source>
        <dbReference type="EMBL" id="KAF2669572.1"/>
    </source>
</evidence>
<evidence type="ECO:0000256" key="1">
    <source>
        <dbReference type="ARBA" id="ARBA00023242"/>
    </source>
</evidence>
<feature type="domain" description="Zn(2)-C6 fungal-type" evidence="2">
    <location>
        <begin position="10"/>
        <end position="38"/>
    </location>
</feature>
<evidence type="ECO:0000313" key="4">
    <source>
        <dbReference type="Proteomes" id="UP000799302"/>
    </source>
</evidence>
<dbReference type="Pfam" id="PF11951">
    <property type="entry name" value="Fungal_trans_2"/>
    <property type="match status" value="1"/>
</dbReference>
<name>A0A6A6UBR3_9PEZI</name>
<dbReference type="InterPro" id="IPR001138">
    <property type="entry name" value="Zn2Cys6_DnaBD"/>
</dbReference>
<dbReference type="Pfam" id="PF00172">
    <property type="entry name" value="Zn_clus"/>
    <property type="match status" value="1"/>
</dbReference>
<dbReference type="PANTHER" id="PTHR38111">
    <property type="entry name" value="ZN(2)-C6 FUNGAL-TYPE DOMAIN-CONTAINING PROTEIN-RELATED"/>
    <property type="match status" value="1"/>
</dbReference>
<dbReference type="AlphaFoldDB" id="A0A6A6UBR3"/>
<reference evidence="3" key="1">
    <citation type="journal article" date="2020" name="Stud. Mycol.">
        <title>101 Dothideomycetes genomes: a test case for predicting lifestyles and emergence of pathogens.</title>
        <authorList>
            <person name="Haridas S."/>
            <person name="Albert R."/>
            <person name="Binder M."/>
            <person name="Bloem J."/>
            <person name="Labutti K."/>
            <person name="Salamov A."/>
            <person name="Andreopoulos B."/>
            <person name="Baker S."/>
            <person name="Barry K."/>
            <person name="Bills G."/>
            <person name="Bluhm B."/>
            <person name="Cannon C."/>
            <person name="Castanera R."/>
            <person name="Culley D."/>
            <person name="Daum C."/>
            <person name="Ezra D."/>
            <person name="Gonzalez J."/>
            <person name="Henrissat B."/>
            <person name="Kuo A."/>
            <person name="Liang C."/>
            <person name="Lipzen A."/>
            <person name="Lutzoni F."/>
            <person name="Magnuson J."/>
            <person name="Mondo S."/>
            <person name="Nolan M."/>
            <person name="Ohm R."/>
            <person name="Pangilinan J."/>
            <person name="Park H.-J."/>
            <person name="Ramirez L."/>
            <person name="Alfaro M."/>
            <person name="Sun H."/>
            <person name="Tritt A."/>
            <person name="Yoshinaga Y."/>
            <person name="Zwiers L.-H."/>
            <person name="Turgeon B."/>
            <person name="Goodwin S."/>
            <person name="Spatafora J."/>
            <person name="Crous P."/>
            <person name="Grigoriev I."/>
        </authorList>
    </citation>
    <scope>NUCLEOTIDE SEQUENCE</scope>
    <source>
        <strain evidence="3">CBS 115976</strain>
    </source>
</reference>
<organism evidence="3 4">
    <name type="scientific">Microthyrium microscopicum</name>
    <dbReference type="NCBI Taxonomy" id="703497"/>
    <lineage>
        <taxon>Eukaryota</taxon>
        <taxon>Fungi</taxon>
        <taxon>Dikarya</taxon>
        <taxon>Ascomycota</taxon>
        <taxon>Pezizomycotina</taxon>
        <taxon>Dothideomycetes</taxon>
        <taxon>Dothideomycetes incertae sedis</taxon>
        <taxon>Microthyriales</taxon>
        <taxon>Microthyriaceae</taxon>
        <taxon>Microthyrium</taxon>
    </lineage>
</organism>
<dbReference type="CDD" id="cd00067">
    <property type="entry name" value="GAL4"/>
    <property type="match status" value="1"/>
</dbReference>